<evidence type="ECO:0000256" key="4">
    <source>
        <dbReference type="ARBA" id="ARBA00022692"/>
    </source>
</evidence>
<evidence type="ECO:0000256" key="10">
    <source>
        <dbReference type="SAM" id="MobiDB-lite"/>
    </source>
</evidence>
<dbReference type="GO" id="GO:0005886">
    <property type="term" value="C:plasma membrane"/>
    <property type="evidence" value="ECO:0007669"/>
    <property type="project" value="TreeGrafter"/>
</dbReference>
<gene>
    <name evidence="12" type="ORF">LLEC1_02477</name>
</gene>
<dbReference type="Proteomes" id="UP000243081">
    <property type="component" value="Unassembled WGS sequence"/>
</dbReference>
<evidence type="ECO:0000313" key="13">
    <source>
        <dbReference type="Proteomes" id="UP000243081"/>
    </source>
</evidence>
<feature type="transmembrane region" description="Helical" evidence="11">
    <location>
        <begin position="244"/>
        <end position="267"/>
    </location>
</feature>
<dbReference type="OrthoDB" id="2874149at2759"/>
<reference evidence="12 13" key="1">
    <citation type="submission" date="2016-03" db="EMBL/GenBank/DDBJ databases">
        <title>Fine-scale spatial genetic structure of a fungal parasite of coffee scale insects.</title>
        <authorList>
            <person name="Jackson D."/>
            <person name="Zemenick K.A."/>
            <person name="Malloure B."/>
            <person name="Quandt C.A."/>
            <person name="James T.Y."/>
        </authorList>
    </citation>
    <scope>NUCLEOTIDE SEQUENCE [LARGE SCALE GENOMIC DNA]</scope>
    <source>
        <strain evidence="12 13">UM487</strain>
    </source>
</reference>
<keyword evidence="13" id="KW-1185">Reference proteome</keyword>
<comment type="similarity">
    <text evidence="2">Belongs to the G-protein coupled receptor 4 family.</text>
</comment>
<keyword evidence="8" id="KW-0675">Receptor</keyword>
<evidence type="ECO:0000256" key="9">
    <source>
        <dbReference type="ARBA" id="ARBA00023224"/>
    </source>
</evidence>
<evidence type="ECO:0000256" key="11">
    <source>
        <dbReference type="SAM" id="Phobius"/>
    </source>
</evidence>
<feature type="transmembrane region" description="Helical" evidence="11">
    <location>
        <begin position="35"/>
        <end position="57"/>
    </location>
</feature>
<evidence type="ECO:0000256" key="1">
    <source>
        <dbReference type="ARBA" id="ARBA00004141"/>
    </source>
</evidence>
<keyword evidence="5 11" id="KW-1133">Transmembrane helix</keyword>
<dbReference type="GO" id="GO:0000750">
    <property type="term" value="P:pheromone-dependent signal transduction involved in conjugation with cellular fusion"/>
    <property type="evidence" value="ECO:0007669"/>
    <property type="project" value="TreeGrafter"/>
</dbReference>
<name>A0A179I615_CORDF</name>
<dbReference type="PANTHER" id="PTHR28097:SF1">
    <property type="entry name" value="PHEROMONE A FACTOR RECEPTOR"/>
    <property type="match status" value="1"/>
</dbReference>
<accession>A0A179I615</accession>
<feature type="transmembrane region" description="Helical" evidence="11">
    <location>
        <begin position="64"/>
        <end position="85"/>
    </location>
</feature>
<dbReference type="GO" id="GO:0004932">
    <property type="term" value="F:mating-type factor pheromone receptor activity"/>
    <property type="evidence" value="ECO:0007669"/>
    <property type="project" value="InterPro"/>
</dbReference>
<dbReference type="OMA" id="YNGCAGI"/>
<proteinExistence type="inferred from homology"/>
<dbReference type="EMBL" id="LUKN01003031">
    <property type="protein sequence ID" value="OAQ98126.1"/>
    <property type="molecule type" value="Genomic_DNA"/>
</dbReference>
<keyword evidence="7 11" id="KW-0472">Membrane</keyword>
<comment type="caution">
    <text evidence="12">The sequence shown here is derived from an EMBL/GenBank/DDBJ whole genome shotgun (WGS) entry which is preliminary data.</text>
</comment>
<evidence type="ECO:0000256" key="7">
    <source>
        <dbReference type="ARBA" id="ARBA00023136"/>
    </source>
</evidence>
<feature type="transmembrane region" description="Helical" evidence="11">
    <location>
        <begin position="147"/>
        <end position="168"/>
    </location>
</feature>
<dbReference type="InterPro" id="IPR001499">
    <property type="entry name" value="GPCR_STE3"/>
</dbReference>
<keyword evidence="9" id="KW-0807">Transducer</keyword>
<protein>
    <submittedName>
        <fullName evidence="12">Uncharacterized protein</fullName>
    </submittedName>
</protein>
<evidence type="ECO:0000256" key="3">
    <source>
        <dbReference type="ARBA" id="ARBA00022507"/>
    </source>
</evidence>
<organism evidence="12 13">
    <name type="scientific">Cordyceps confragosa</name>
    <name type="common">Lecanicillium lecanii</name>
    <dbReference type="NCBI Taxonomy" id="2714763"/>
    <lineage>
        <taxon>Eukaryota</taxon>
        <taxon>Fungi</taxon>
        <taxon>Dikarya</taxon>
        <taxon>Ascomycota</taxon>
        <taxon>Pezizomycotina</taxon>
        <taxon>Sordariomycetes</taxon>
        <taxon>Hypocreomycetidae</taxon>
        <taxon>Hypocreales</taxon>
        <taxon>Cordycipitaceae</taxon>
        <taxon>Akanthomyces</taxon>
    </lineage>
</organism>
<dbReference type="CDD" id="cd14966">
    <property type="entry name" value="7tmD_STE3"/>
    <property type="match status" value="1"/>
</dbReference>
<evidence type="ECO:0000256" key="2">
    <source>
        <dbReference type="ARBA" id="ARBA00011085"/>
    </source>
</evidence>
<dbReference type="Pfam" id="PF02076">
    <property type="entry name" value="STE3"/>
    <property type="match status" value="1"/>
</dbReference>
<feature type="transmembrane region" description="Helical" evidence="11">
    <location>
        <begin position="105"/>
        <end position="126"/>
    </location>
</feature>
<keyword evidence="6" id="KW-0297">G-protein coupled receptor</keyword>
<evidence type="ECO:0000256" key="5">
    <source>
        <dbReference type="ARBA" id="ARBA00022989"/>
    </source>
</evidence>
<dbReference type="PANTHER" id="PTHR28097">
    <property type="entry name" value="PHEROMONE A FACTOR RECEPTOR"/>
    <property type="match status" value="1"/>
</dbReference>
<dbReference type="AlphaFoldDB" id="A0A179I615"/>
<feature type="transmembrane region" description="Helical" evidence="11">
    <location>
        <begin position="188"/>
        <end position="211"/>
    </location>
</feature>
<evidence type="ECO:0000313" key="12">
    <source>
        <dbReference type="EMBL" id="OAQ98126.1"/>
    </source>
</evidence>
<evidence type="ECO:0000256" key="6">
    <source>
        <dbReference type="ARBA" id="ARBA00023040"/>
    </source>
</evidence>
<feature type="compositionally biased region" description="Low complexity" evidence="10">
    <location>
        <begin position="392"/>
        <end position="406"/>
    </location>
</feature>
<sequence>MEHHALIPRGDHNSPIFLAGDNIPPFVTPSLTANLALRIILGVVANLVCLVPLRLLYRNGEFAAVVFIVVVEIKNVFTIVMAALWHTDDMESWWPGYGLCDVEPFVYNGCAGIYVTCLLAIMRNLAHQVGIMRANPLTVREKRRRNLIQALIIFPLPIVQLAFTWPLAAQRYAIGPLMGCSWVPYSAWPYLVFFVIAELVISIVAAIYAVITFFRFRQVSKVTASALTSNRAAFLRSQRAKRRLYLMVMSILVPFLPITITLCFLNIQALGALKPFNFNEIHHSTTAILPWGAITFVPSRLIDFGSFNNGYISILTSIPIFIFFGMTKDAMNSYRIALLYLGLGRIWPKLHDEYDPDRSARQAATSAGYLTRITGKTKTSETSASRYRLTPHVTSKSVSSSESTAGSHALSRLLTPRLATSLGGGLEADASIARPPSSWSTRLPRNPFPFRSKTGCVHPASSIPSRPPVLPPLDGHASVFSLHSQNDDEISVQPVSARLQRSPPPARNFSLPVIPQGQPHPSEALDLPNAFLPLESSNRSAMVVDGISSEARDHH</sequence>
<keyword evidence="4 11" id="KW-0812">Transmembrane</keyword>
<keyword evidence="3" id="KW-0589">Pheromone response</keyword>
<comment type="subcellular location">
    <subcellularLocation>
        <location evidence="1">Membrane</location>
        <topology evidence="1">Multi-pass membrane protein</topology>
    </subcellularLocation>
</comment>
<feature type="transmembrane region" description="Helical" evidence="11">
    <location>
        <begin position="310"/>
        <end position="327"/>
    </location>
</feature>
<evidence type="ECO:0000256" key="8">
    <source>
        <dbReference type="ARBA" id="ARBA00023170"/>
    </source>
</evidence>
<feature type="region of interest" description="Disordered" evidence="10">
    <location>
        <begin position="380"/>
        <end position="406"/>
    </location>
</feature>